<dbReference type="Proteomes" id="UP000276103">
    <property type="component" value="Unassembled WGS sequence"/>
</dbReference>
<proteinExistence type="predicted"/>
<name>A0A433UY73_ANAVA</name>
<comment type="caution">
    <text evidence="1">The sequence shown here is derived from an EMBL/GenBank/DDBJ whole genome shotgun (WGS) entry which is preliminary data.</text>
</comment>
<organism evidence="1 2">
    <name type="scientific">Trichormus variabilis SAG 1403-4b</name>
    <dbReference type="NCBI Taxonomy" id="447716"/>
    <lineage>
        <taxon>Bacteria</taxon>
        <taxon>Bacillati</taxon>
        <taxon>Cyanobacteriota</taxon>
        <taxon>Cyanophyceae</taxon>
        <taxon>Nostocales</taxon>
        <taxon>Nostocaceae</taxon>
        <taxon>Trichormus</taxon>
    </lineage>
</organism>
<protein>
    <submittedName>
        <fullName evidence="1">Uncharacterized protein</fullName>
    </submittedName>
</protein>
<evidence type="ECO:0000313" key="2">
    <source>
        <dbReference type="Proteomes" id="UP000276103"/>
    </source>
</evidence>
<sequence length="55" mass="6497">MMIQFTQDYNGRKLTQGSKMLLRKDTERENKKGIYGVSNFDNFEILSLLIGHFRN</sequence>
<reference evidence="1 2" key="1">
    <citation type="journal article" date="2019" name="Genome Biol. Evol.">
        <title>Day and night: Metabolic profiles and evolutionary relationships of six axenic non-marine cyanobacteria.</title>
        <authorList>
            <person name="Will S.E."/>
            <person name="Henke P."/>
            <person name="Boedeker C."/>
            <person name="Huang S."/>
            <person name="Brinkmann H."/>
            <person name="Rohde M."/>
            <person name="Jarek M."/>
            <person name="Friedl T."/>
            <person name="Seufert S."/>
            <person name="Schumacher M."/>
            <person name="Overmann J."/>
            <person name="Neumann-Schaal M."/>
            <person name="Petersen J."/>
        </authorList>
    </citation>
    <scope>NUCLEOTIDE SEQUENCE [LARGE SCALE GENOMIC DNA]</scope>
    <source>
        <strain evidence="1 2">SAG 1403-4b</strain>
    </source>
</reference>
<gene>
    <name evidence="1" type="ORF">DSM107003_07850</name>
</gene>
<keyword evidence="2" id="KW-1185">Reference proteome</keyword>
<dbReference type="AlphaFoldDB" id="A0A433UY73"/>
<dbReference type="EMBL" id="RSCM01000002">
    <property type="protein sequence ID" value="RUS98766.1"/>
    <property type="molecule type" value="Genomic_DNA"/>
</dbReference>
<evidence type="ECO:0000313" key="1">
    <source>
        <dbReference type="EMBL" id="RUS98766.1"/>
    </source>
</evidence>
<accession>A0A433UY73</accession>